<dbReference type="InterPro" id="IPR000873">
    <property type="entry name" value="AMP-dep_synth/lig_dom"/>
</dbReference>
<keyword evidence="4" id="KW-0677">Repeat</keyword>
<keyword evidence="2" id="KW-0596">Phosphopantetheine</keyword>
<feature type="domain" description="Carrier" evidence="7">
    <location>
        <begin position="888"/>
        <end position="963"/>
    </location>
</feature>
<dbReference type="GO" id="GO:0005829">
    <property type="term" value="C:cytosol"/>
    <property type="evidence" value="ECO:0007669"/>
    <property type="project" value="TreeGrafter"/>
</dbReference>
<evidence type="ECO:0000256" key="1">
    <source>
        <dbReference type="ARBA" id="ARBA00001957"/>
    </source>
</evidence>
<dbReference type="InterPro" id="IPR009081">
    <property type="entry name" value="PP-bd_ACP"/>
</dbReference>
<sequence length="3443" mass="368517">MTPPSGLQDVLPLTPMQEGLLFHALRDRSGPDVYTGQLTVDFTGPLDPAALRAAARALIERHPQLRAAFRQRKNGQAAALVPRHVEPPWRELDLTGADEGDLDRLLDAELAERFDPAVPPLMRLLLVRLAPGRHRLVLTHHHLLLDGWSLPLLVAELHALYERRPLEPAPDIRDYLAWLGSRDRQAAETAWRTALAGLEGPTLVAPGAAAPSALPGRVTLDLPVESTSGLVAFARSRGLTLNTVVQGAWGLSLSALTGRTDVVFGATVAGRPPELPGAERLVGLFINTVPVRVRASPWDRVSDLLARLQDEQSLLMEHQHLGLADVQRLAGAGELFDTLTVFENYPAGDGFEVRDADHYPLSLTVRPGERLHLTLEYRTDLFDAAEAGELLGRLRNVLAAIVRDPDQAAGRVGGRPHRPVTAAPPPPLLTVPALLAAQAGRTPEATALVGGGRTWSYAGLWRWTDRLAWTLIGRGVRPGDTVALDLPRALMVPALLGVLKTGAAYLPLDPDQPADRTAFLLEDAAPALVLRAADLDGLADGPPVDRSTPSGAAYVIYTSGSTGRPKGVVVPHQGLANLFLSHRTRLMEPAGRALRVAHVASFVFDGSWEPLLWMFDGHALHVLEDYRDGAAVVEAARDLDVLDVTPTYLRELVSAGLLDAGLKVLLVGGEAVDPGLWRRVCAVPGLTCHDLYGPTEASVDSYGWHGAGREPYELDNTRTYVLDAALRPVPPGVVGELYVTGAGLAHGYLDRPGLTAERFVADPFGGGRMYRTGDLARRNAAGALELAGRADGQVKVRGYRIELGEIEAVLAEAVQAAVVVREDAPGIRRLVAYVVGDATGLRERVAARLPAYMVPAAYVELDALPRTVSGKLDHTALPAPGAHVPSARPRTPREETLCALFAELLGLHEAGVDDDFFALGGHSLLAMRLTGRIRAELGADLPIRAVFEAPTPAGIARRLGDGPAYRPALVAGERPERLPLSFAQQRLWFLYRLEGPSATYNIPIAWRLPGDLDLPAMRAALADVVGLHEPLRTIFAEHEGTPYQEILPPGAVDLPLHDVGAAGLPGRLAAAAAHPFALDAEPPLRAQVFRLGPGEHVLLLLLHHVAGDEWSDVPLRRDLDHAYEARRAGHAPRWEPLSVQYADYALWQRRLLGDRDDPASLAARQLAHWTRALAGLPAELALPADRPRPEEPGFRGGTVGFELPAGTLRDLAQTTGTSPFMVAQAAVAVLLTRLGAGTDLPLGAPVAGRADPGLDDLVGFFVNTLVLRTDTSGDPTFRDLLARVRDTDLAAFDHQDVPFEQVVEAVNPVRRPGLHPLFQVMVSYLAEPGSPGEPVGQDVAMFDLSFDFFEHGDVVRGVIEYSADRYDRATAELLAARLPRVVTTVAAAPDLPIGRVDILLDGERRRLLHAGAHRPGPRPTVPALFAAQAGRTPGATALVTGRRTWTFAELGAWSDGLARLLVGRGVGPGRTVALDLPRAWMVPALLGVLKTGAAYLPLDPDQPADRTAFLLEDAAPALVLREGDLEEVTDGSPIDRSLPDGAAYVIYTSGSTGRPKGVVVPHGGLANLFLSHRTRLMEPAGRALRVAHVASFVFDGSWEPLLWMFDGHALHVLEDYRDGAAVVEAARGLEVLDVTPTYLRELVSAGLLDAGLKVLLVGGEAVDPGLWQRVCAVPGLICHDLYGPTEASVDSYGWRGAGREPYELDNTRTYVLDAALRPVPAGVLGELYVAGPGLAHGYLDRPGLTAERFVADPFGDGRMYRTGDLARWNAAGVLEFAGRADGQVKLRGYRIELGEIEAVLAEVVQAAVVVREDVPGIRRLVAYVVGETAGLREHAAARLPAYMVPAAYVELDALPRTVGGKLDHAALPAPAHTGGAAPRTPREELLRDLFADLLGLADVGVDEDFFALGGHSLLVMRLVSRIRATLGAELSLRTVFDAPTVTGIAASLDTGRAARPALTAQERPDPVPASYAQRRLWFLYRLNGPSPTYNIPLAWRLRGPLDRDAFRRAVADVAGRHEALRTTLPDAGGVPVQRLLPAGAVPVRFTATDPGGVARLVEEAAGHGFRLDTEPPVRVEVFSVAPDEHVLLVLLHHVAGDEGSDGPLRRDLDAAYTARLAGNAPEWPDLPVQYADHTLWQRRLLGDRDDPGSLAARQLAHWTAALAGLPDELTLPADRPRPEESAHRGGVVEFTVGAALHRRLADLARATGTSMFMVAQTAVATLLTRHGAGTDLPLGTPVAGREDPATEDLVGFFVNTLVLRTDTSGDPTFRDLLARVRDADLAAFDHQDVPFEQVVEAVNPPRSLGRHPLFQVMVSYLRDGGGAWSLGGLPAAPEPAAHTAAMFDLSFDFVETPGGGAEATLEFDAGLFDRATAETLADRLVRVLDTVAVDPETPIGRIAILTPAEHHDLLRTGAGADRARTYETVPGLFRAQAARTPEALALVTGERTWTYRELDVWTDRLAWTLYGRGAGPGTLVALDLPRATMVPALLGVLKAGAAYLPIDPDQPAERTRLMLEDAAPALVLCAADLDVLAEGPPVDRSSPAGTAYVIYTSGSTGRPKGVTVPHRGLANLFLSHRRRLMEPAGRGLRVAHAASFVFDGSWEPLLWLLDGHTLHVIDDYRDDSVVLGELVRHRIDVLDVTPTYLRQLVGRGLLETAALRVLLVGGEAVDAELWRRVCAAPGLACHDLYGPTEASVDSYGWHGPSRDPYRLDNLCVYVLDAGLRPVPAGVLGELYVAGAGLADGYLRRPGLTAGRFVADPYGPPGERMYRTGDLARWTRTGVLELAGRADDQVKIRGFRIEPGEIEAALAPHVAQAAVVVREDTPGVPRIVAYVVQDGTEDLRERLAGTLPEPMLPAAFVRVGALPRTVNGKLDQAALPAPDFAALTGGTAPRTAREELVCALFAEVLGLPETGADDDFFRLGGDSIVSIQLVGRLRAAGLAVSPREVFRHRTPARIAAAAGARHARAAEAPEEAWGRAPLTPVMRWLHDIDGPTSGYSQSMLVHAPGDLDLPGLTAVVQALLDRHAMLRARVTADGLDIPPPGAVPAAVTRVDVAGRPGADVARRAREGLAPEEGVMLRAVWLDAGDRPGHVLLVAHHFAVDGVSWRILLPDLAAAWADLTAGRPIALPSPGTSFRRWSHGLTEAAARPERTAELDHWTAVLDRDAPVLGDRPLDPARDTEATARDLTRTLPVTATEPLLTTVPAAYHAGVEDVLLAALALALHRDRPASWLATLEGHGRAEQLVPGADLSRTVGWFTSEYPVALGLAPGTTPGDALKQIKERLRAAPDQGLGYGLLRHLNPGTAKILADLPAPAIGFNYLGRFAAGDDEAPAPWHPAADSWGGGADDAMPLTNVLELGAVTEDHPDGPRLSATWTWASGVLPERRVRALADAWFTALTDLAAAVDSGGRTPSDLALVSLSQTDIDDLEAEFADLDFEEEIQ</sequence>
<evidence type="ECO:0000256" key="4">
    <source>
        <dbReference type="ARBA" id="ARBA00022737"/>
    </source>
</evidence>
<dbReference type="InterPro" id="IPR020845">
    <property type="entry name" value="AMP-binding_CS"/>
</dbReference>
<dbReference type="GO" id="GO:0008610">
    <property type="term" value="P:lipid biosynthetic process"/>
    <property type="evidence" value="ECO:0007669"/>
    <property type="project" value="UniProtKB-ARBA"/>
</dbReference>
<dbReference type="PROSITE" id="PS00012">
    <property type="entry name" value="PHOSPHOPANTETHEINE"/>
    <property type="match status" value="3"/>
</dbReference>
<dbReference type="InterPro" id="IPR045851">
    <property type="entry name" value="AMP-bd_C_sf"/>
</dbReference>
<dbReference type="InterPro" id="IPR020806">
    <property type="entry name" value="PKS_PP-bd"/>
</dbReference>
<feature type="region of interest" description="Disordered" evidence="6">
    <location>
        <begin position="1181"/>
        <end position="1200"/>
    </location>
</feature>
<dbReference type="FunFam" id="2.30.38.10:FF:000001">
    <property type="entry name" value="Non-ribosomal peptide synthetase PvdI"/>
    <property type="match status" value="3"/>
</dbReference>
<dbReference type="FunFam" id="1.10.1200.10:FF:000016">
    <property type="entry name" value="Non-ribosomal peptide synthase"/>
    <property type="match status" value="2"/>
</dbReference>
<dbReference type="InterPro" id="IPR036736">
    <property type="entry name" value="ACP-like_sf"/>
</dbReference>
<dbReference type="NCBIfam" id="TIGR01720">
    <property type="entry name" value="NRPS-para261"/>
    <property type="match status" value="1"/>
</dbReference>
<dbReference type="NCBIfam" id="TIGR01733">
    <property type="entry name" value="AA-adenyl-dom"/>
    <property type="match status" value="2"/>
</dbReference>
<dbReference type="Gene3D" id="3.40.50.980">
    <property type="match status" value="6"/>
</dbReference>
<dbReference type="GO" id="GO:0044550">
    <property type="term" value="P:secondary metabolite biosynthetic process"/>
    <property type="evidence" value="ECO:0007669"/>
    <property type="project" value="TreeGrafter"/>
</dbReference>
<dbReference type="InterPro" id="IPR001242">
    <property type="entry name" value="Condensation_dom"/>
</dbReference>
<comment type="caution">
    <text evidence="8">The sequence shown here is derived from an EMBL/GenBank/DDBJ whole genome shotgun (WGS) entry which is preliminary data.</text>
</comment>
<dbReference type="PANTHER" id="PTHR45527:SF1">
    <property type="entry name" value="FATTY ACID SYNTHASE"/>
    <property type="match status" value="1"/>
</dbReference>
<dbReference type="InterPro" id="IPR006162">
    <property type="entry name" value="Ppantetheine_attach_site"/>
</dbReference>
<evidence type="ECO:0000313" key="9">
    <source>
        <dbReference type="Proteomes" id="UP000316096"/>
    </source>
</evidence>
<dbReference type="GO" id="GO:0017000">
    <property type="term" value="P:antibiotic biosynthetic process"/>
    <property type="evidence" value="ECO:0007669"/>
    <property type="project" value="UniProtKB-KW"/>
</dbReference>
<name>A0A543CWZ3_9ACTN</name>
<comment type="cofactor">
    <cofactor evidence="1">
        <name>pantetheine 4'-phosphate</name>
        <dbReference type="ChEBI" id="CHEBI:47942"/>
    </cofactor>
</comment>
<gene>
    <name evidence="8" type="ORF">FB559_7344</name>
</gene>
<evidence type="ECO:0000256" key="2">
    <source>
        <dbReference type="ARBA" id="ARBA00022450"/>
    </source>
</evidence>
<evidence type="ECO:0000313" key="8">
    <source>
        <dbReference type="EMBL" id="TQM01581.1"/>
    </source>
</evidence>
<feature type="domain" description="Carrier" evidence="7">
    <location>
        <begin position="1877"/>
        <end position="1952"/>
    </location>
</feature>
<dbReference type="Gene3D" id="1.10.1200.10">
    <property type="entry name" value="ACP-like"/>
    <property type="match status" value="3"/>
</dbReference>
<dbReference type="RefSeq" id="WP_141962149.1">
    <property type="nucleotide sequence ID" value="NZ_VFOZ01000001.1"/>
</dbReference>
<keyword evidence="9" id="KW-1185">Reference proteome</keyword>
<dbReference type="InterPro" id="IPR023213">
    <property type="entry name" value="CAT-like_dom_sf"/>
</dbReference>
<evidence type="ECO:0000256" key="5">
    <source>
        <dbReference type="ARBA" id="ARBA00023194"/>
    </source>
</evidence>
<dbReference type="SUPFAM" id="SSF52777">
    <property type="entry name" value="CoA-dependent acyltransferases"/>
    <property type="match status" value="8"/>
</dbReference>
<dbReference type="EMBL" id="VFOZ01000001">
    <property type="protein sequence ID" value="TQM01581.1"/>
    <property type="molecule type" value="Genomic_DNA"/>
</dbReference>
<dbReference type="GO" id="GO:0031177">
    <property type="term" value="F:phosphopantetheine binding"/>
    <property type="evidence" value="ECO:0007669"/>
    <property type="project" value="InterPro"/>
</dbReference>
<dbReference type="CDD" id="cd05930">
    <property type="entry name" value="A_NRPS"/>
    <property type="match status" value="3"/>
</dbReference>
<reference evidence="8 9" key="1">
    <citation type="submission" date="2019-06" db="EMBL/GenBank/DDBJ databases">
        <title>Sequencing the genomes of 1000 actinobacteria strains.</title>
        <authorList>
            <person name="Klenk H.-P."/>
        </authorList>
    </citation>
    <scope>NUCLEOTIDE SEQUENCE [LARGE SCALE GENOMIC DNA]</scope>
    <source>
        <strain evidence="8 9">DSM 102200</strain>
    </source>
</reference>
<dbReference type="Proteomes" id="UP000316096">
    <property type="component" value="Unassembled WGS sequence"/>
</dbReference>
<accession>A0A543CWZ3</accession>
<dbReference type="Gene3D" id="2.30.38.10">
    <property type="entry name" value="Luciferase, Domain 3"/>
    <property type="match status" value="3"/>
</dbReference>
<dbReference type="InterPro" id="IPR025110">
    <property type="entry name" value="AMP-bd_C"/>
</dbReference>
<dbReference type="SUPFAM" id="SSF47336">
    <property type="entry name" value="ACP-like"/>
    <property type="match status" value="3"/>
</dbReference>
<protein>
    <submittedName>
        <fullName evidence="8">Non-ribosomal peptide synthase protein (TIGR01720 family)/amino acid adenylation domain-containing protein</fullName>
    </submittedName>
</protein>
<dbReference type="PANTHER" id="PTHR45527">
    <property type="entry name" value="NONRIBOSOMAL PEPTIDE SYNTHETASE"/>
    <property type="match status" value="1"/>
</dbReference>
<dbReference type="GO" id="GO:0072330">
    <property type="term" value="P:monocarboxylic acid biosynthetic process"/>
    <property type="evidence" value="ECO:0007669"/>
    <property type="project" value="UniProtKB-ARBA"/>
</dbReference>
<dbReference type="SMART" id="SM00823">
    <property type="entry name" value="PKS_PP"/>
    <property type="match status" value="3"/>
</dbReference>
<dbReference type="OrthoDB" id="3671989at2"/>
<organism evidence="8 9">
    <name type="scientific">Actinoallomurus bryophytorum</name>
    <dbReference type="NCBI Taxonomy" id="1490222"/>
    <lineage>
        <taxon>Bacteria</taxon>
        <taxon>Bacillati</taxon>
        <taxon>Actinomycetota</taxon>
        <taxon>Actinomycetes</taxon>
        <taxon>Streptosporangiales</taxon>
        <taxon>Thermomonosporaceae</taxon>
        <taxon>Actinoallomurus</taxon>
    </lineage>
</organism>
<evidence type="ECO:0000259" key="7">
    <source>
        <dbReference type="PROSITE" id="PS50075"/>
    </source>
</evidence>
<dbReference type="Gene3D" id="3.30.559.30">
    <property type="entry name" value="Nonribosomal peptide synthetase, condensation domain"/>
    <property type="match status" value="4"/>
</dbReference>
<dbReference type="InterPro" id="IPR010071">
    <property type="entry name" value="AA_adenyl_dom"/>
</dbReference>
<dbReference type="Gene3D" id="3.30.300.30">
    <property type="match status" value="3"/>
</dbReference>
<dbReference type="Gene3D" id="3.30.559.10">
    <property type="entry name" value="Chloramphenicol acetyltransferase-like domain"/>
    <property type="match status" value="4"/>
</dbReference>
<dbReference type="CDD" id="cd19540">
    <property type="entry name" value="LCL_NRPS-like"/>
    <property type="match status" value="2"/>
</dbReference>
<dbReference type="Pfam" id="PF00501">
    <property type="entry name" value="AMP-binding"/>
    <property type="match status" value="3"/>
</dbReference>
<dbReference type="GO" id="GO:0043041">
    <property type="term" value="P:amino acid activation for nonribosomal peptide biosynthetic process"/>
    <property type="evidence" value="ECO:0007669"/>
    <property type="project" value="TreeGrafter"/>
</dbReference>
<evidence type="ECO:0000256" key="3">
    <source>
        <dbReference type="ARBA" id="ARBA00022553"/>
    </source>
</evidence>
<dbReference type="Pfam" id="PF13193">
    <property type="entry name" value="AMP-binding_C"/>
    <property type="match status" value="3"/>
</dbReference>
<evidence type="ECO:0000256" key="6">
    <source>
        <dbReference type="SAM" id="MobiDB-lite"/>
    </source>
</evidence>
<dbReference type="InterPro" id="IPR010060">
    <property type="entry name" value="NRPS_synth"/>
</dbReference>
<dbReference type="GO" id="GO:0003824">
    <property type="term" value="F:catalytic activity"/>
    <property type="evidence" value="ECO:0007669"/>
    <property type="project" value="InterPro"/>
</dbReference>
<dbReference type="SUPFAM" id="SSF56801">
    <property type="entry name" value="Acetyl-CoA synthetase-like"/>
    <property type="match status" value="3"/>
</dbReference>
<keyword evidence="5" id="KW-0045">Antibiotic biosynthesis</keyword>
<dbReference type="Pfam" id="PF00668">
    <property type="entry name" value="Condensation"/>
    <property type="match status" value="4"/>
</dbReference>
<proteinExistence type="predicted"/>
<feature type="domain" description="Carrier" evidence="7">
    <location>
        <begin position="2891"/>
        <end position="2965"/>
    </location>
</feature>
<dbReference type="CDD" id="cd19543">
    <property type="entry name" value="DCL_NRPS"/>
    <property type="match status" value="1"/>
</dbReference>
<keyword evidence="3" id="KW-0597">Phosphoprotein</keyword>
<dbReference type="PROSITE" id="PS50075">
    <property type="entry name" value="CARRIER"/>
    <property type="match status" value="3"/>
</dbReference>
<dbReference type="Pfam" id="PF00550">
    <property type="entry name" value="PP-binding"/>
    <property type="match status" value="3"/>
</dbReference>
<dbReference type="PROSITE" id="PS00455">
    <property type="entry name" value="AMP_BINDING"/>
    <property type="match status" value="3"/>
</dbReference>